<accession>A0A5C6DK10</accession>
<dbReference type="OrthoDB" id="9802805at2"/>
<evidence type="ECO:0000259" key="8">
    <source>
        <dbReference type="PROSITE" id="PS51462"/>
    </source>
</evidence>
<dbReference type="InterPro" id="IPR020084">
    <property type="entry name" value="NUDIX_hydrolase_CS"/>
</dbReference>
<keyword evidence="3" id="KW-0479">Metal-binding</keyword>
<sequence length="243" mass="27155">MAATVDVNTLLGRVGYAEDVDPRRILDSLPPMRPALAYGRHRGPWRRGARQAAVAISLFQDTQCQWSIPLTRRPMGLRHHGGQICLPGGQIEPGERPQQAALREFEEELGVSPDVLTYFGELPRQYVYASDNVVRPVVFAMRMPSTDWVPDPIEVDEVILLPLEELFRHESRVSKPVRRKVVIANAELRETDPNATLQFPAPAFQWGGNRIWGATAIILDDLAQMLLRSQSLGWTTATSGTPN</sequence>
<dbReference type="GO" id="GO:0035539">
    <property type="term" value="F:8-oxo-7,8-dihydrodeoxyguanosine triphosphate pyrophosphatase activity"/>
    <property type="evidence" value="ECO:0007669"/>
    <property type="project" value="UniProtKB-EC"/>
</dbReference>
<evidence type="ECO:0000256" key="7">
    <source>
        <dbReference type="RuleBase" id="RU003476"/>
    </source>
</evidence>
<evidence type="ECO:0000256" key="5">
    <source>
        <dbReference type="ARBA" id="ARBA00022842"/>
    </source>
</evidence>
<evidence type="ECO:0000256" key="2">
    <source>
        <dbReference type="ARBA" id="ARBA00001946"/>
    </source>
</evidence>
<dbReference type="GO" id="GO:0046872">
    <property type="term" value="F:metal ion binding"/>
    <property type="evidence" value="ECO:0007669"/>
    <property type="project" value="UniProtKB-KW"/>
</dbReference>
<dbReference type="PANTHER" id="PTHR12992:SF11">
    <property type="entry name" value="MITOCHONDRIAL COENZYME A DIPHOSPHATASE NUDT8"/>
    <property type="match status" value="1"/>
</dbReference>
<reference evidence="9 10" key="1">
    <citation type="submission" date="2019-02" db="EMBL/GenBank/DDBJ databases">
        <title>Deep-cultivation of Planctomycetes and their phenomic and genomic characterization uncovers novel biology.</title>
        <authorList>
            <person name="Wiegand S."/>
            <person name="Jogler M."/>
            <person name="Boedeker C."/>
            <person name="Pinto D."/>
            <person name="Vollmers J."/>
            <person name="Rivas-Marin E."/>
            <person name="Kohn T."/>
            <person name="Peeters S.H."/>
            <person name="Heuer A."/>
            <person name="Rast P."/>
            <person name="Oberbeckmann S."/>
            <person name="Bunk B."/>
            <person name="Jeske O."/>
            <person name="Meyerdierks A."/>
            <person name="Storesund J.E."/>
            <person name="Kallscheuer N."/>
            <person name="Luecker S."/>
            <person name="Lage O.M."/>
            <person name="Pohl T."/>
            <person name="Merkel B.J."/>
            <person name="Hornburger P."/>
            <person name="Mueller R.-W."/>
            <person name="Bruemmer F."/>
            <person name="Labrenz M."/>
            <person name="Spormann A.M."/>
            <person name="Op Den Camp H."/>
            <person name="Overmann J."/>
            <person name="Amann R."/>
            <person name="Jetten M.S.M."/>
            <person name="Mascher T."/>
            <person name="Medema M.H."/>
            <person name="Devos D.P."/>
            <person name="Kaster A.-K."/>
            <person name="Ovreas L."/>
            <person name="Rohde M."/>
            <person name="Galperin M.Y."/>
            <person name="Jogler C."/>
        </authorList>
    </citation>
    <scope>NUCLEOTIDE SEQUENCE [LARGE SCALE GENOMIC DNA]</scope>
    <source>
        <strain evidence="9 10">Poly41</strain>
    </source>
</reference>
<dbReference type="InterPro" id="IPR045121">
    <property type="entry name" value="CoAse"/>
</dbReference>
<name>A0A5C6DK10_9BACT</name>
<dbReference type="InterPro" id="IPR000086">
    <property type="entry name" value="NUDIX_hydrolase_dom"/>
</dbReference>
<evidence type="ECO:0000256" key="1">
    <source>
        <dbReference type="ARBA" id="ARBA00001936"/>
    </source>
</evidence>
<comment type="cofactor">
    <cofactor evidence="1">
        <name>Mn(2+)</name>
        <dbReference type="ChEBI" id="CHEBI:29035"/>
    </cofactor>
</comment>
<evidence type="ECO:0000313" key="9">
    <source>
        <dbReference type="EMBL" id="TWU37078.1"/>
    </source>
</evidence>
<dbReference type="EC" id="3.6.1.55" evidence="9"/>
<dbReference type="PROSITE" id="PS00893">
    <property type="entry name" value="NUDIX_BOX"/>
    <property type="match status" value="1"/>
</dbReference>
<dbReference type="CDD" id="cd03426">
    <property type="entry name" value="NUDIX_CoAse_Nudt7"/>
    <property type="match status" value="1"/>
</dbReference>
<dbReference type="Pfam" id="PF00293">
    <property type="entry name" value="NUDIX"/>
    <property type="match status" value="1"/>
</dbReference>
<organism evidence="9 10">
    <name type="scientific">Novipirellula artificiosorum</name>
    <dbReference type="NCBI Taxonomy" id="2528016"/>
    <lineage>
        <taxon>Bacteria</taxon>
        <taxon>Pseudomonadati</taxon>
        <taxon>Planctomycetota</taxon>
        <taxon>Planctomycetia</taxon>
        <taxon>Pirellulales</taxon>
        <taxon>Pirellulaceae</taxon>
        <taxon>Novipirellula</taxon>
    </lineage>
</organism>
<dbReference type="GO" id="GO:0010945">
    <property type="term" value="F:coenzyme A diphosphatase activity"/>
    <property type="evidence" value="ECO:0007669"/>
    <property type="project" value="InterPro"/>
</dbReference>
<dbReference type="PANTHER" id="PTHR12992">
    <property type="entry name" value="NUDIX HYDROLASE"/>
    <property type="match status" value="1"/>
</dbReference>
<comment type="cofactor">
    <cofactor evidence="2">
        <name>Mg(2+)</name>
        <dbReference type="ChEBI" id="CHEBI:18420"/>
    </cofactor>
</comment>
<keyword evidence="4 7" id="KW-0378">Hydrolase</keyword>
<dbReference type="Proteomes" id="UP000319143">
    <property type="component" value="Unassembled WGS sequence"/>
</dbReference>
<dbReference type="AlphaFoldDB" id="A0A5C6DK10"/>
<keyword evidence="6" id="KW-0464">Manganese</keyword>
<feature type="domain" description="Nudix hydrolase" evidence="8">
    <location>
        <begin position="49"/>
        <end position="184"/>
    </location>
</feature>
<dbReference type="InterPro" id="IPR015797">
    <property type="entry name" value="NUDIX_hydrolase-like_dom_sf"/>
</dbReference>
<proteinExistence type="inferred from homology"/>
<keyword evidence="10" id="KW-1185">Reference proteome</keyword>
<evidence type="ECO:0000256" key="3">
    <source>
        <dbReference type="ARBA" id="ARBA00022723"/>
    </source>
</evidence>
<comment type="caution">
    <text evidence="9">The sequence shown here is derived from an EMBL/GenBank/DDBJ whole genome shotgun (WGS) entry which is preliminary data.</text>
</comment>
<gene>
    <name evidence="9" type="primary">mutT</name>
    <name evidence="9" type="ORF">Poly41_32050</name>
</gene>
<dbReference type="Gene3D" id="3.90.79.10">
    <property type="entry name" value="Nucleoside Triphosphate Pyrophosphohydrolase"/>
    <property type="match status" value="1"/>
</dbReference>
<evidence type="ECO:0000313" key="10">
    <source>
        <dbReference type="Proteomes" id="UP000319143"/>
    </source>
</evidence>
<protein>
    <submittedName>
        <fullName evidence="9">8-oxo-dGTP diphosphatase</fullName>
        <ecNumber evidence="9">3.6.1.55</ecNumber>
    </submittedName>
</protein>
<dbReference type="PROSITE" id="PS51462">
    <property type="entry name" value="NUDIX"/>
    <property type="match status" value="1"/>
</dbReference>
<dbReference type="EMBL" id="SJPV01000005">
    <property type="protein sequence ID" value="TWU37078.1"/>
    <property type="molecule type" value="Genomic_DNA"/>
</dbReference>
<dbReference type="SUPFAM" id="SSF55811">
    <property type="entry name" value="Nudix"/>
    <property type="match status" value="1"/>
</dbReference>
<dbReference type="PRINTS" id="PR00502">
    <property type="entry name" value="NUDIXFAMILY"/>
</dbReference>
<dbReference type="InterPro" id="IPR020476">
    <property type="entry name" value="Nudix_hydrolase"/>
</dbReference>
<evidence type="ECO:0000256" key="6">
    <source>
        <dbReference type="ARBA" id="ARBA00023211"/>
    </source>
</evidence>
<comment type="similarity">
    <text evidence="7">Belongs to the Nudix hydrolase family.</text>
</comment>
<evidence type="ECO:0000256" key="4">
    <source>
        <dbReference type="ARBA" id="ARBA00022801"/>
    </source>
</evidence>
<keyword evidence="5" id="KW-0460">Magnesium</keyword>